<dbReference type="Pfam" id="PF08338">
    <property type="entry name" value="DUF1731"/>
    <property type="match status" value="1"/>
</dbReference>
<dbReference type="SUPFAM" id="SSF51735">
    <property type="entry name" value="NAD(P)-binding Rossmann-fold domains"/>
    <property type="match status" value="1"/>
</dbReference>
<dbReference type="PANTHER" id="PTHR11092:SF0">
    <property type="entry name" value="EPIMERASE FAMILY PROTEIN SDR39U1"/>
    <property type="match status" value="1"/>
</dbReference>
<feature type="domain" description="DUF1731" evidence="3">
    <location>
        <begin position="260"/>
        <end position="305"/>
    </location>
</feature>
<reference evidence="4 5" key="1">
    <citation type="journal article" date="2009" name="Stand. Genomic Sci.">
        <title>Complete genome sequence of Jonesia denitrificans type strain (Prevot 55134).</title>
        <authorList>
            <person name="Pukall R."/>
            <person name="Gehrich-Schroter G."/>
            <person name="Lapidus A."/>
            <person name="Nolan M."/>
            <person name="Glavina Del Rio T."/>
            <person name="Lucas S."/>
            <person name="Chen F."/>
            <person name="Tice H."/>
            <person name="Pitluck S."/>
            <person name="Cheng J.F."/>
            <person name="Copeland A."/>
            <person name="Saunders E."/>
            <person name="Brettin T."/>
            <person name="Detter J.C."/>
            <person name="Bruce D."/>
            <person name="Goodwin L."/>
            <person name="Pati A."/>
            <person name="Ivanova N."/>
            <person name="Mavromatis K."/>
            <person name="Ovchinnikova G."/>
            <person name="Chen A."/>
            <person name="Palaniappan K."/>
            <person name="Land M."/>
            <person name="Hauser L."/>
            <person name="Chang Y.J."/>
            <person name="Jeffries C.D."/>
            <person name="Chain P."/>
            <person name="Goker M."/>
            <person name="Bristow J."/>
            <person name="Eisen J.A."/>
            <person name="Markowitz V."/>
            <person name="Hugenholtz P."/>
            <person name="Kyrpides N.C."/>
            <person name="Klenk H.P."/>
            <person name="Han C."/>
        </authorList>
    </citation>
    <scope>NUCLEOTIDE SEQUENCE [LARGE SCALE GENOMIC DNA]</scope>
    <source>
        <strain evidence="5">ATCC 14870 / DSM 20603 / BCRC 15368 / CIP 55.134 / JCM 11481 / NBRC 15587 / NCTC 10816 / Prevot 55134</strain>
    </source>
</reference>
<accession>C7R4V6</accession>
<keyword evidence="5" id="KW-1185">Reference proteome</keyword>
<dbReference type="KEGG" id="jde:Jden_1477"/>
<name>C7R4V6_JONDD</name>
<dbReference type="eggNOG" id="COG1090">
    <property type="taxonomic scope" value="Bacteria"/>
</dbReference>
<protein>
    <recommendedName>
        <fullName evidence="6">NAD-dependent epimerase/dehydratase</fullName>
    </recommendedName>
</protein>
<dbReference type="InterPro" id="IPR036291">
    <property type="entry name" value="NAD(P)-bd_dom_sf"/>
</dbReference>
<evidence type="ECO:0000313" key="5">
    <source>
        <dbReference type="Proteomes" id="UP000000628"/>
    </source>
</evidence>
<evidence type="ECO:0008006" key="6">
    <source>
        <dbReference type="Google" id="ProtNLM"/>
    </source>
</evidence>
<dbReference type="RefSeq" id="WP_015771754.1">
    <property type="nucleotide sequence ID" value="NC_013174.1"/>
</dbReference>
<evidence type="ECO:0000256" key="1">
    <source>
        <dbReference type="ARBA" id="ARBA00009353"/>
    </source>
</evidence>
<dbReference type="InterPro" id="IPR013549">
    <property type="entry name" value="DUF1731"/>
</dbReference>
<evidence type="ECO:0000259" key="3">
    <source>
        <dbReference type="Pfam" id="PF08338"/>
    </source>
</evidence>
<dbReference type="NCBIfam" id="TIGR01777">
    <property type="entry name" value="yfcH"/>
    <property type="match status" value="1"/>
</dbReference>
<organism evidence="4 5">
    <name type="scientific">Jonesia denitrificans (strain ATCC 14870 / DSM 20603 / BCRC 15368 / CIP 55.134 / JCM 11481 / NBRC 15587 / NCTC 10816 / Prevot 55134)</name>
    <name type="common">Listeria denitrificans</name>
    <dbReference type="NCBI Taxonomy" id="471856"/>
    <lineage>
        <taxon>Bacteria</taxon>
        <taxon>Bacillati</taxon>
        <taxon>Actinomycetota</taxon>
        <taxon>Actinomycetes</taxon>
        <taxon>Micrococcales</taxon>
        <taxon>Jonesiaceae</taxon>
        <taxon>Jonesia</taxon>
    </lineage>
</organism>
<dbReference type="AlphaFoldDB" id="C7R4V6"/>
<dbReference type="Proteomes" id="UP000000628">
    <property type="component" value="Chromosome"/>
</dbReference>
<dbReference type="InterPro" id="IPR001509">
    <property type="entry name" value="Epimerase_deHydtase"/>
</dbReference>
<dbReference type="OrthoDB" id="9801773at2"/>
<dbReference type="PANTHER" id="PTHR11092">
    <property type="entry name" value="SUGAR NUCLEOTIDE EPIMERASE RELATED"/>
    <property type="match status" value="1"/>
</dbReference>
<dbReference type="EMBL" id="CP001706">
    <property type="protein sequence ID" value="ACV09126.1"/>
    <property type="molecule type" value="Genomic_DNA"/>
</dbReference>
<gene>
    <name evidence="4" type="ordered locus">Jden_1477</name>
</gene>
<dbReference type="InterPro" id="IPR010099">
    <property type="entry name" value="SDR39U1"/>
</dbReference>
<dbReference type="HOGENOM" id="CLU_047373_0_2_11"/>
<proteinExistence type="inferred from homology"/>
<evidence type="ECO:0000259" key="2">
    <source>
        <dbReference type="Pfam" id="PF01370"/>
    </source>
</evidence>
<dbReference type="Gene3D" id="3.40.50.720">
    <property type="entry name" value="NAD(P)-binding Rossmann-like Domain"/>
    <property type="match status" value="1"/>
</dbReference>
<sequence length="313" mass="33573">MTDTSTPHTIVIAGASGMIGSALTTALRERGHHVIQLTRQRTGRTQTGQGVDTVTWDPARGFVPQKVIDRADAVINLAGASIGDRRWDKAYKKKILHSRVCATSTLARAIARSDTPPQVLLQASATGFYGFPEHPVDEKSFSGSTFLAAVCRAWEAEAKPAMNAGCRVVFLRTGIVLDPSGGALKKMLIPLKLGVGGPLGSGNQVWSWITLADHVRACLFLLDTAQAWGPVNLVAPGTVTQRELTAAFAQQMRRPALVTVPSFALRVALGQFAGEITRGVTVRPTVLDELGFTFDHPTVDRAARWAIDERGSV</sequence>
<comment type="similarity">
    <text evidence="1">Belongs to the NAD(P)-dependent epimerase/dehydratase family. SDR39U1 subfamily.</text>
</comment>
<dbReference type="STRING" id="471856.Jden_1477"/>
<feature type="domain" description="NAD-dependent epimerase/dehydratase" evidence="2">
    <location>
        <begin position="10"/>
        <end position="226"/>
    </location>
</feature>
<dbReference type="Pfam" id="PF01370">
    <property type="entry name" value="Epimerase"/>
    <property type="match status" value="1"/>
</dbReference>
<evidence type="ECO:0000313" key="4">
    <source>
        <dbReference type="EMBL" id="ACV09126.1"/>
    </source>
</evidence>